<dbReference type="Pfam" id="PF22548">
    <property type="entry name" value="AEP-TOTE"/>
    <property type="match status" value="1"/>
</dbReference>
<evidence type="ECO:0000259" key="1">
    <source>
        <dbReference type="Pfam" id="PF22548"/>
    </source>
</evidence>
<dbReference type="InterPro" id="IPR054347">
    <property type="entry name" value="TOTE_primase"/>
</dbReference>
<name>A0A6C2U0S0_PONDE</name>
<protein>
    <recommendedName>
        <fullName evidence="1">TOTE conflict system primase domain-containing protein</fullName>
    </recommendedName>
</protein>
<dbReference type="Proteomes" id="UP000366872">
    <property type="component" value="Unassembled WGS sequence"/>
</dbReference>
<dbReference type="CDD" id="cd00525">
    <property type="entry name" value="AE_Prim_S_like"/>
    <property type="match status" value="1"/>
</dbReference>
<evidence type="ECO:0000313" key="3">
    <source>
        <dbReference type="Proteomes" id="UP000366872"/>
    </source>
</evidence>
<dbReference type="AlphaFoldDB" id="A0A6C2U0S0"/>
<reference evidence="2 3" key="1">
    <citation type="submission" date="2019-04" db="EMBL/GenBank/DDBJ databases">
        <authorList>
            <person name="Van Vliet M D."/>
        </authorList>
    </citation>
    <scope>NUCLEOTIDE SEQUENCE [LARGE SCALE GENOMIC DNA]</scope>
    <source>
        <strain evidence="2 3">F1</strain>
    </source>
</reference>
<sequence>MHTTQKQIEIFRSRFAGRTDVYGTYDFKSGRSWQVKQPVTVDVVCRHLAGVQPLGVYPLVGDKVSFAVVDFDSHDAALPLAFRSLSKDAGICTYIECSKSKGYHCWWFVERGGVEARLVRRTMQALLKQIGAPSTEVFPKQDRLFTRKQYGNFINLPLFGQHASIGRTVFLNEQMKPFDDQWSMLAGIETVSRNNLLRVAKEESSNSGHAASANHKATTNGRKYGLKPCAERMLAEGVSDYQRVACFRLAIQLKLAGYAYNQTLAILSSWASRNRPNSDKSIIRESEIQTQARCAYKGNYRGMGCEDPAVMPFCDLSCQLKLGHSIEGSTR</sequence>
<organism evidence="2 3">
    <name type="scientific">Pontiella desulfatans</name>
    <dbReference type="NCBI Taxonomy" id="2750659"/>
    <lineage>
        <taxon>Bacteria</taxon>
        <taxon>Pseudomonadati</taxon>
        <taxon>Kiritimatiellota</taxon>
        <taxon>Kiritimatiellia</taxon>
        <taxon>Kiritimatiellales</taxon>
        <taxon>Pontiellaceae</taxon>
        <taxon>Pontiella</taxon>
    </lineage>
</organism>
<keyword evidence="3" id="KW-1185">Reference proteome</keyword>
<proteinExistence type="predicted"/>
<accession>A0A6C2U0S0</accession>
<feature type="domain" description="TOTE conflict system primase" evidence="1">
    <location>
        <begin position="7"/>
        <end position="196"/>
    </location>
</feature>
<gene>
    <name evidence="2" type="ORF">PDESU_02024</name>
</gene>
<dbReference type="EMBL" id="CAAHFG010000001">
    <property type="protein sequence ID" value="VGO13467.1"/>
    <property type="molecule type" value="Genomic_DNA"/>
</dbReference>
<evidence type="ECO:0000313" key="2">
    <source>
        <dbReference type="EMBL" id="VGO13467.1"/>
    </source>
</evidence>
<dbReference type="RefSeq" id="WP_136079037.1">
    <property type="nucleotide sequence ID" value="NZ_CAAHFG010000001.1"/>
</dbReference>